<sequence>MMIGGMLYEKGAMLLMFQFYGSNGKPLLSFDCPFDVRLIPKDKLQLHSIDNAEQRLAIEIHVVDENNTVRVLRYVTMPPDMTLAFLSSVQEQLVELNNGQSVMANWMKHPIDQLIKQGKTWTMGR</sequence>
<reference evidence="2" key="1">
    <citation type="submission" date="2015-03" db="EMBL/GenBank/DDBJ databases">
        <title>Draft genome sequence of a novel methanotroph (Sn10-6) isolated from flooded ricefield rhizosphere in India.</title>
        <authorList>
            <person name="Pandit P.S."/>
            <person name="Pore S.D."/>
            <person name="Arora P."/>
            <person name="Kapse N.G."/>
            <person name="Dhakephalkar P.K."/>
            <person name="Rahalkar M.C."/>
        </authorList>
    </citation>
    <scope>NUCLEOTIDE SEQUENCE [LARGE SCALE GENOMIC DNA]</scope>
    <source>
        <strain evidence="2">Sn10-6</strain>
    </source>
</reference>
<dbReference type="Proteomes" id="UP000033684">
    <property type="component" value="Unassembled WGS sequence"/>
</dbReference>
<comment type="caution">
    <text evidence="1">The sequence shown here is derived from an EMBL/GenBank/DDBJ whole genome shotgun (WGS) entry which is preliminary data.</text>
</comment>
<organism evidence="1 2">
    <name type="scientific">Methylocucumis oryzae</name>
    <dbReference type="NCBI Taxonomy" id="1632867"/>
    <lineage>
        <taxon>Bacteria</taxon>
        <taxon>Pseudomonadati</taxon>
        <taxon>Pseudomonadota</taxon>
        <taxon>Gammaproteobacteria</taxon>
        <taxon>Methylococcales</taxon>
        <taxon>Methylococcaceae</taxon>
        <taxon>Methylocucumis</taxon>
    </lineage>
</organism>
<evidence type="ECO:0000313" key="1">
    <source>
        <dbReference type="EMBL" id="KJV08079.1"/>
    </source>
</evidence>
<gene>
    <name evidence="1" type="ORF">VZ94_00535</name>
</gene>
<protein>
    <submittedName>
        <fullName evidence="1">Uncharacterized protein</fullName>
    </submittedName>
</protein>
<dbReference type="AlphaFoldDB" id="A0A0F3IR65"/>
<evidence type="ECO:0000313" key="2">
    <source>
        <dbReference type="Proteomes" id="UP000033684"/>
    </source>
</evidence>
<name>A0A0F3IR65_9GAMM</name>
<reference evidence="1 2" key="2">
    <citation type="journal article" date="2016" name="Microb. Ecol.">
        <title>Genome Characteristics of a Novel Type I Methanotroph (Sn10-6) Isolated from a Flooded Indian Rice Field.</title>
        <authorList>
            <person name="Rahalkar M.C."/>
            <person name="Pandit P.S."/>
            <person name="Dhakephalkar P.K."/>
            <person name="Pore S."/>
            <person name="Arora P."/>
            <person name="Kapse N."/>
        </authorList>
    </citation>
    <scope>NUCLEOTIDE SEQUENCE [LARGE SCALE GENOMIC DNA]</scope>
    <source>
        <strain evidence="1 2">Sn10-6</strain>
    </source>
</reference>
<keyword evidence="2" id="KW-1185">Reference proteome</keyword>
<dbReference type="EMBL" id="LAJX01000004">
    <property type="protein sequence ID" value="KJV08079.1"/>
    <property type="molecule type" value="Genomic_DNA"/>
</dbReference>
<accession>A0A0F3IR65</accession>
<proteinExistence type="predicted"/>